<evidence type="ECO:0000256" key="4">
    <source>
        <dbReference type="HAMAP-Rule" id="MF_00528"/>
    </source>
</evidence>
<dbReference type="HAMAP" id="MF_00528">
    <property type="entry name" value="Maf"/>
    <property type="match status" value="1"/>
</dbReference>
<dbReference type="InterPro" id="IPR003697">
    <property type="entry name" value="Maf-like"/>
</dbReference>
<evidence type="ECO:0000256" key="2">
    <source>
        <dbReference type="ARBA" id="ARBA00022801"/>
    </source>
</evidence>
<evidence type="ECO:0000256" key="1">
    <source>
        <dbReference type="ARBA" id="ARBA00001968"/>
    </source>
</evidence>
<dbReference type="EMBL" id="PDNW01000023">
    <property type="protein sequence ID" value="PLC48299.1"/>
    <property type="molecule type" value="Genomic_DNA"/>
</dbReference>
<gene>
    <name evidence="5" type="ORF">CR159_19155</name>
</gene>
<feature type="site" description="Important for substrate specificity" evidence="4">
    <location>
        <position position="89"/>
    </location>
</feature>
<comment type="catalytic activity">
    <reaction evidence="4">
        <text>UTP + H2O = UMP + diphosphate + H(+)</text>
        <dbReference type="Rhea" id="RHEA:29395"/>
        <dbReference type="ChEBI" id="CHEBI:15377"/>
        <dbReference type="ChEBI" id="CHEBI:15378"/>
        <dbReference type="ChEBI" id="CHEBI:33019"/>
        <dbReference type="ChEBI" id="CHEBI:46398"/>
        <dbReference type="ChEBI" id="CHEBI:57865"/>
        <dbReference type="EC" id="3.6.1.9"/>
    </reaction>
</comment>
<keyword evidence="4" id="KW-0963">Cytoplasm</keyword>
<dbReference type="PANTHER" id="PTHR43213:SF5">
    <property type="entry name" value="BIFUNCTIONAL DTTP_UTP PYROPHOSPHATASE_METHYLTRANSFERASE PROTEIN-RELATED"/>
    <property type="match status" value="1"/>
</dbReference>
<dbReference type="Pfam" id="PF02545">
    <property type="entry name" value="Maf"/>
    <property type="match status" value="1"/>
</dbReference>
<dbReference type="OrthoDB" id="9807767at2"/>
<comment type="function">
    <text evidence="4">Nucleoside triphosphate pyrophosphatase that hydrolyzes dTTP and UTP. May have a dual role in cell division arrest and in preventing the incorporation of modified nucleotides into cellular nucleic acids.</text>
</comment>
<organism evidence="5 6">
    <name type="scientific">Pollutimonas subterranea</name>
    <dbReference type="NCBI Taxonomy" id="2045210"/>
    <lineage>
        <taxon>Bacteria</taxon>
        <taxon>Pseudomonadati</taxon>
        <taxon>Pseudomonadota</taxon>
        <taxon>Betaproteobacteria</taxon>
        <taxon>Burkholderiales</taxon>
        <taxon>Alcaligenaceae</taxon>
        <taxon>Pollutimonas</taxon>
    </lineage>
</organism>
<comment type="caution">
    <text evidence="4">Lacks conserved residue(s) required for the propagation of feature annotation.</text>
</comment>
<dbReference type="GO" id="GO:0009117">
    <property type="term" value="P:nucleotide metabolic process"/>
    <property type="evidence" value="ECO:0007669"/>
    <property type="project" value="UniProtKB-KW"/>
</dbReference>
<keyword evidence="2 4" id="KW-0378">Hydrolase</keyword>
<evidence type="ECO:0000313" key="6">
    <source>
        <dbReference type="Proteomes" id="UP000234190"/>
    </source>
</evidence>
<feature type="site" description="Important for substrate specificity" evidence="4">
    <location>
        <position position="14"/>
    </location>
</feature>
<keyword evidence="6" id="KW-1185">Reference proteome</keyword>
<dbReference type="SUPFAM" id="SSF52972">
    <property type="entry name" value="ITPase-like"/>
    <property type="match status" value="1"/>
</dbReference>
<dbReference type="RefSeq" id="WP_102075558.1">
    <property type="nucleotide sequence ID" value="NZ_PDNW01000023.1"/>
</dbReference>
<dbReference type="Proteomes" id="UP000234190">
    <property type="component" value="Unassembled WGS sequence"/>
</dbReference>
<comment type="subcellular location">
    <subcellularLocation>
        <location evidence="4">Cytoplasm</location>
    </subcellularLocation>
</comment>
<keyword evidence="3 4" id="KW-0546">Nucleotide metabolism</keyword>
<accession>A0A2N4TZV7</accession>
<dbReference type="GO" id="GO:0036221">
    <property type="term" value="F:UTP diphosphatase activity"/>
    <property type="evidence" value="ECO:0007669"/>
    <property type="project" value="RHEA"/>
</dbReference>
<dbReference type="PIRSF" id="PIRSF006305">
    <property type="entry name" value="Maf"/>
    <property type="match status" value="1"/>
</dbReference>
<proteinExistence type="inferred from homology"/>
<dbReference type="Gene3D" id="3.90.950.10">
    <property type="match status" value="1"/>
</dbReference>
<reference evidence="5 6" key="1">
    <citation type="submission" date="2017-10" db="EMBL/GenBank/DDBJ databases">
        <title>Two draft genome sequences of Pusillimonas sp. strains isolated from a nitrate- and radionuclide-contaminated groundwater in Russia.</title>
        <authorList>
            <person name="Grouzdev D.S."/>
            <person name="Tourova T.P."/>
            <person name="Goeva M.A."/>
            <person name="Babich T.L."/>
            <person name="Sokolova D.S."/>
            <person name="Abdullin R."/>
            <person name="Poltaraus A.B."/>
            <person name="Toshchakov S.V."/>
            <person name="Nazina T.N."/>
        </authorList>
    </citation>
    <scope>NUCLEOTIDE SEQUENCE [LARGE SCALE GENOMIC DNA]</scope>
    <source>
        <strain evidence="5 6">JR1/69-3-13</strain>
    </source>
</reference>
<dbReference type="PANTHER" id="PTHR43213">
    <property type="entry name" value="BIFUNCTIONAL DTTP/UTP PYROPHOSPHATASE/METHYLTRANSFERASE PROTEIN-RELATED"/>
    <property type="match status" value="1"/>
</dbReference>
<comment type="catalytic activity">
    <reaction evidence="4">
        <text>dTTP + H2O = dTMP + diphosphate + H(+)</text>
        <dbReference type="Rhea" id="RHEA:28534"/>
        <dbReference type="ChEBI" id="CHEBI:15377"/>
        <dbReference type="ChEBI" id="CHEBI:15378"/>
        <dbReference type="ChEBI" id="CHEBI:33019"/>
        <dbReference type="ChEBI" id="CHEBI:37568"/>
        <dbReference type="ChEBI" id="CHEBI:63528"/>
        <dbReference type="EC" id="3.6.1.9"/>
    </reaction>
</comment>
<dbReference type="GO" id="GO:0005737">
    <property type="term" value="C:cytoplasm"/>
    <property type="evidence" value="ECO:0007669"/>
    <property type="project" value="UniProtKB-SubCell"/>
</dbReference>
<evidence type="ECO:0000256" key="3">
    <source>
        <dbReference type="ARBA" id="ARBA00023080"/>
    </source>
</evidence>
<name>A0A2N4TZV7_9BURK</name>
<dbReference type="EC" id="3.6.1.9" evidence="4"/>
<dbReference type="NCBIfam" id="TIGR00172">
    <property type="entry name" value="maf"/>
    <property type="match status" value="1"/>
</dbReference>
<protein>
    <recommendedName>
        <fullName evidence="4">dTTP/UTP pyrophosphatase</fullName>
        <shortName evidence="4">dTTPase/UTPase</shortName>
        <ecNumber evidence="4">3.6.1.9</ecNumber>
    </recommendedName>
    <alternativeName>
        <fullName evidence="4">Nucleoside triphosphate pyrophosphatase</fullName>
    </alternativeName>
    <alternativeName>
        <fullName evidence="4">Nucleotide pyrophosphatase</fullName>
        <shortName evidence="4">Nucleotide PPase</shortName>
    </alternativeName>
</protein>
<evidence type="ECO:0000313" key="5">
    <source>
        <dbReference type="EMBL" id="PLC48299.1"/>
    </source>
</evidence>
<dbReference type="GO" id="GO:0036218">
    <property type="term" value="F:dTTP diphosphatase activity"/>
    <property type="evidence" value="ECO:0007669"/>
    <property type="project" value="RHEA"/>
</dbReference>
<dbReference type="CDD" id="cd00555">
    <property type="entry name" value="Maf"/>
    <property type="match status" value="1"/>
</dbReference>
<feature type="active site" description="Proton acceptor" evidence="4">
    <location>
        <position position="88"/>
    </location>
</feature>
<dbReference type="InterPro" id="IPR029001">
    <property type="entry name" value="ITPase-like_fam"/>
</dbReference>
<comment type="caution">
    <text evidence="5">The sequence shown here is derived from an EMBL/GenBank/DDBJ whole genome shotgun (WGS) entry which is preliminary data.</text>
</comment>
<feature type="site" description="Important for substrate specificity" evidence="4">
    <location>
        <position position="171"/>
    </location>
</feature>
<sequence>MKLPTIYLASASPRRHEILLQMGVNHDILTVPAPQGEDEPRLDNEAPDVYVCRTAREKAIRARHWLSREHASGAADALDASRPVLSADTTVILDNDILGKPASRDDARRMLACLSGRTHTVHTAVVLAYGDQLLEDVSITQVRFKSLSDAEIDDYCATGEPMGKAGAYGIQGKAAVFIEHISGSYTGVMGLPIFETWRLLNQGWS</sequence>
<comment type="similarity">
    <text evidence="4">Belongs to the Maf family. YhdE subfamily.</text>
</comment>
<dbReference type="AlphaFoldDB" id="A0A2N4TZV7"/>
<comment type="cofactor">
    <cofactor evidence="1 4">
        <name>a divalent metal cation</name>
        <dbReference type="ChEBI" id="CHEBI:60240"/>
    </cofactor>
</comment>